<accession>A1AKC6</accession>
<keyword evidence="4" id="KW-1185">Reference proteome</keyword>
<protein>
    <submittedName>
        <fullName evidence="3">Uncharacterized protein</fullName>
    </submittedName>
</protein>
<dbReference type="Proteomes" id="UP000006732">
    <property type="component" value="Chromosome"/>
</dbReference>
<evidence type="ECO:0000256" key="1">
    <source>
        <dbReference type="SAM" id="Coils"/>
    </source>
</evidence>
<evidence type="ECO:0000313" key="4">
    <source>
        <dbReference type="Proteomes" id="UP000006732"/>
    </source>
</evidence>
<dbReference type="STRING" id="338966.Ppro_0160"/>
<keyword evidence="1" id="KW-0175">Coiled coil</keyword>
<proteinExistence type="predicted"/>
<name>A1AKC6_PELPD</name>
<evidence type="ECO:0000313" key="3">
    <source>
        <dbReference type="EMBL" id="ABK97796.1"/>
    </source>
</evidence>
<dbReference type="HOGENOM" id="CLU_1132774_0_0_7"/>
<reference evidence="3 4" key="1">
    <citation type="submission" date="2006-10" db="EMBL/GenBank/DDBJ databases">
        <title>Complete sequence of chromosome of Pelobacter propionicus DSM 2379.</title>
        <authorList>
            <consortium name="US DOE Joint Genome Institute"/>
            <person name="Copeland A."/>
            <person name="Lucas S."/>
            <person name="Lapidus A."/>
            <person name="Barry K."/>
            <person name="Detter J.C."/>
            <person name="Glavina del Rio T."/>
            <person name="Hammon N."/>
            <person name="Israni S."/>
            <person name="Dalin E."/>
            <person name="Tice H."/>
            <person name="Pitluck S."/>
            <person name="Saunders E."/>
            <person name="Brettin T."/>
            <person name="Bruce D."/>
            <person name="Han C."/>
            <person name="Tapia R."/>
            <person name="Schmutz J."/>
            <person name="Larimer F."/>
            <person name="Land M."/>
            <person name="Hauser L."/>
            <person name="Kyrpides N."/>
            <person name="Kim E."/>
            <person name="Lovley D."/>
            <person name="Richardson P."/>
        </authorList>
    </citation>
    <scope>NUCLEOTIDE SEQUENCE [LARGE SCALE GENOMIC DNA]</scope>
    <source>
        <strain evidence="4">DSM 2379 / NBRC 103807 / OttBd1</strain>
    </source>
</reference>
<dbReference type="KEGG" id="ppd:Ppro_0160"/>
<organism evidence="3 4">
    <name type="scientific">Pelobacter propionicus (strain DSM 2379 / NBRC 103807 / OttBd1)</name>
    <dbReference type="NCBI Taxonomy" id="338966"/>
    <lineage>
        <taxon>Bacteria</taxon>
        <taxon>Pseudomonadati</taxon>
        <taxon>Thermodesulfobacteriota</taxon>
        <taxon>Desulfuromonadia</taxon>
        <taxon>Desulfuromonadales</taxon>
        <taxon>Desulfuromonadaceae</taxon>
        <taxon>Pelobacter</taxon>
    </lineage>
</organism>
<gene>
    <name evidence="3" type="ordered locus">Ppro_0160</name>
</gene>
<dbReference type="RefSeq" id="WP_011734110.1">
    <property type="nucleotide sequence ID" value="NC_008609.1"/>
</dbReference>
<feature type="region of interest" description="Disordered" evidence="2">
    <location>
        <begin position="1"/>
        <end position="38"/>
    </location>
</feature>
<feature type="coiled-coil region" evidence="1">
    <location>
        <begin position="64"/>
        <end position="109"/>
    </location>
</feature>
<dbReference type="EMBL" id="CP000482">
    <property type="protein sequence ID" value="ABK97796.1"/>
    <property type="molecule type" value="Genomic_DNA"/>
</dbReference>
<evidence type="ECO:0000256" key="2">
    <source>
        <dbReference type="SAM" id="MobiDB-lite"/>
    </source>
</evidence>
<sequence length="245" mass="27528">MGPYSKHKNDRERGKHSPSHFPVKDGSPGKERPAPSGSSCHALASKFFEMGWLEEKLQWVRQIAVGLQNQMAQLQSKLEKQSLEFSQERNGFEDLKAGLESKLQEKEQEIAWVRGALEDKDDMIQYWKDRSSDSLISENVKLKGHVDRVNEENNAKNRKAVLAVHQIEGDVASFAECFLGLKLEPYPAADQVSLTSGTPEAMRYDLMGVIIPAESTLNFRVAQRGWCEADGGRIWVEARLSVVGE</sequence>
<dbReference type="AlphaFoldDB" id="A1AKC6"/>